<proteinExistence type="predicted"/>
<evidence type="ECO:0000256" key="1">
    <source>
        <dbReference type="ARBA" id="ARBA00022603"/>
    </source>
</evidence>
<protein>
    <recommendedName>
        <fullName evidence="3">Methyltransferase domain-containing protein</fullName>
    </recommendedName>
</protein>
<dbReference type="CDD" id="cd02440">
    <property type="entry name" value="AdoMet_MTases"/>
    <property type="match status" value="1"/>
</dbReference>
<evidence type="ECO:0000259" key="3">
    <source>
        <dbReference type="Pfam" id="PF13649"/>
    </source>
</evidence>
<sequence length="238" mass="28290">MSYQEFAYYYDSLMDPAFYDEYVHFLNEHIHFQVGLELGCGTGEMTLRLIEEGKQITATDLSNDMLEVLFEKAAFKQYHFPIYRMDMCDFSGHDDFEAVLCFVDSLNYIIEQEKVQSVFNNVYESLKMGGAFVFDVNSLYKHNVILDGYKEENDDEDFYFEWDVSSDHQGNITHHVVIEDKESKERVEEIHHQRTFSMETYQEMLKKAGFLDIEVYSDFEDYHEKCERLIFICKKEAH</sequence>
<keyword evidence="1" id="KW-0489">Methyltransferase</keyword>
<feature type="domain" description="Methyltransferase" evidence="3">
    <location>
        <begin position="36"/>
        <end position="130"/>
    </location>
</feature>
<dbReference type="Pfam" id="PF13649">
    <property type="entry name" value="Methyltransf_25"/>
    <property type="match status" value="1"/>
</dbReference>
<dbReference type="GO" id="GO:0008168">
    <property type="term" value="F:methyltransferase activity"/>
    <property type="evidence" value="ECO:0007669"/>
    <property type="project" value="UniProtKB-KW"/>
</dbReference>
<dbReference type="PATRIC" id="fig|1410657.5.peg.1248"/>
<dbReference type="RefSeq" id="WP_029073088.1">
    <property type="nucleotide sequence ID" value="NZ_JNKN01000004.1"/>
</dbReference>
<reference evidence="4 5" key="1">
    <citation type="journal article" date="2015" name="Genome Announc.">
        <title>Expanding the biotechnology potential of lactobacilli through comparative genomics of 213 strains and associated genera.</title>
        <authorList>
            <person name="Sun Z."/>
            <person name="Harris H.M."/>
            <person name="McCann A."/>
            <person name="Guo C."/>
            <person name="Argimon S."/>
            <person name="Zhang W."/>
            <person name="Yang X."/>
            <person name="Jeffery I.B."/>
            <person name="Cooney J.C."/>
            <person name="Kagawa T.F."/>
            <person name="Liu W."/>
            <person name="Song Y."/>
            <person name="Salvetti E."/>
            <person name="Wrobel A."/>
            <person name="Rasinkangas P."/>
            <person name="Parkhill J."/>
            <person name="Rea M.C."/>
            <person name="O'Sullivan O."/>
            <person name="Ritari J."/>
            <person name="Douillard F.P."/>
            <person name="Paul Ross R."/>
            <person name="Yang R."/>
            <person name="Briner A.E."/>
            <person name="Felis G.E."/>
            <person name="de Vos W.M."/>
            <person name="Barrangou R."/>
            <person name="Klaenhammer T.R."/>
            <person name="Caufield P.W."/>
            <person name="Cui Y."/>
            <person name="Zhang H."/>
            <person name="O'Toole P.W."/>
        </authorList>
    </citation>
    <scope>NUCLEOTIDE SEQUENCE [LARGE SCALE GENOMIC DNA]</scope>
    <source>
        <strain evidence="4 5">DSM 20405</strain>
    </source>
</reference>
<keyword evidence="2" id="KW-0808">Transferase</keyword>
<dbReference type="InterPro" id="IPR041698">
    <property type="entry name" value="Methyltransf_25"/>
</dbReference>
<dbReference type="PANTHER" id="PTHR43861">
    <property type="entry name" value="TRANS-ACONITATE 2-METHYLTRANSFERASE-RELATED"/>
    <property type="match status" value="1"/>
</dbReference>
<dbReference type="Gene3D" id="3.40.50.150">
    <property type="entry name" value="Vaccinia Virus protein VP39"/>
    <property type="match status" value="1"/>
</dbReference>
<dbReference type="EMBL" id="JQBL01000003">
    <property type="protein sequence ID" value="KRN51130.1"/>
    <property type="molecule type" value="Genomic_DNA"/>
</dbReference>
<name>A0A0R2HNI2_9FIRM</name>
<evidence type="ECO:0000256" key="2">
    <source>
        <dbReference type="ARBA" id="ARBA00022679"/>
    </source>
</evidence>
<dbReference type="GO" id="GO:0032259">
    <property type="term" value="P:methylation"/>
    <property type="evidence" value="ECO:0007669"/>
    <property type="project" value="UniProtKB-KW"/>
</dbReference>
<dbReference type="SUPFAM" id="SSF53335">
    <property type="entry name" value="S-adenosyl-L-methionine-dependent methyltransferases"/>
    <property type="match status" value="1"/>
</dbReference>
<evidence type="ECO:0000313" key="5">
    <source>
        <dbReference type="Proteomes" id="UP000051841"/>
    </source>
</evidence>
<dbReference type="AlphaFoldDB" id="A0A0R2HNI2"/>
<organism evidence="4 5">
    <name type="scientific">Kandleria vitulina DSM 20405</name>
    <dbReference type="NCBI Taxonomy" id="1410657"/>
    <lineage>
        <taxon>Bacteria</taxon>
        <taxon>Bacillati</taxon>
        <taxon>Bacillota</taxon>
        <taxon>Erysipelotrichia</taxon>
        <taxon>Erysipelotrichales</taxon>
        <taxon>Coprobacillaceae</taxon>
        <taxon>Kandleria</taxon>
    </lineage>
</organism>
<dbReference type="Gene3D" id="2.20.25.110">
    <property type="entry name" value="S-adenosyl-L-methionine-dependent methyltransferases"/>
    <property type="match status" value="1"/>
</dbReference>
<gene>
    <name evidence="4" type="ORF">IV49_GL001206</name>
</gene>
<evidence type="ECO:0000313" key="4">
    <source>
        <dbReference type="EMBL" id="KRN51130.1"/>
    </source>
</evidence>
<keyword evidence="5" id="KW-1185">Reference proteome</keyword>
<dbReference type="InterPro" id="IPR029063">
    <property type="entry name" value="SAM-dependent_MTases_sf"/>
</dbReference>
<accession>A0A0R2HNI2</accession>
<dbReference type="PANTHER" id="PTHR43861:SF1">
    <property type="entry name" value="TRANS-ACONITATE 2-METHYLTRANSFERASE"/>
    <property type="match status" value="1"/>
</dbReference>
<dbReference type="Proteomes" id="UP000051841">
    <property type="component" value="Unassembled WGS sequence"/>
</dbReference>
<comment type="caution">
    <text evidence="4">The sequence shown here is derived from an EMBL/GenBank/DDBJ whole genome shotgun (WGS) entry which is preliminary data.</text>
</comment>